<feature type="compositionally biased region" description="Basic and acidic residues" evidence="1">
    <location>
        <begin position="9"/>
        <end position="20"/>
    </location>
</feature>
<feature type="compositionally biased region" description="Low complexity" evidence="1">
    <location>
        <begin position="163"/>
        <end position="179"/>
    </location>
</feature>
<gene>
    <name evidence="2" type="ORF">PTTW11_09842</name>
</gene>
<dbReference type="Proteomes" id="UP000472372">
    <property type="component" value="Chromosome 9"/>
</dbReference>
<sequence length="649" mass="73594">MSTSNPSKRQREDEPVEPAKRQRQSKPRSQAQHQQLPDGNPYRFQIDTTAMNKSPYGYYQVAQVGYGAPQPGAYSLHPDPEMHTGQYGQTLLPLPPMTVQPTYSHVSTYGHLTHEQSHAVGHPGYAAAQPVPTQASPRALEKLSKPSDVSNQTPGNSLEHLYASSAAPPTPSAPSSTDDSVQKNLYASQKQWLQVAKDDLESRLITTVPGIDKSHWLAGNKMPSDKDLVPSHVWHLRSFQPSKRYIAYQYLVSLARHMIKYDQPSKEYQDLWTALSGFRTRLVQHEREWLADMKRGTAEEIVNFLKRVGNDQAADTMVTQAMVDESDAYQKARLPALLNAHQGADTTHPRAPTAAQRPSEQNKSEKNGKTASPIHQDASVKPDKIKYPNDRVRVPEYPPDELSYYTPNSHTGMYKCRHPHETKNSCCQTGLTAAKMRSSIQKEITTWRSRVEMLIHKGQLDPRHKTWDKIYNLAIKKEREATAMALAGQAAKEEAEARVERARQERRKEKRLQHAAQIREDEEKRKAEEEKRKEEKQEKEINEAITASREPPASLTKQSEAKVKELTPDAKAAALKKHKRERQNCKALESRKKWPNWDRFNAWWAVKRLQAEGAVLSAEQRALLQEPEPSGIPDRNPDFIKKKAAEEGK</sequence>
<name>A0A6S6WC13_9PLEO</name>
<accession>A0A6S6WC13</accession>
<evidence type="ECO:0000313" key="3">
    <source>
        <dbReference type="Proteomes" id="UP000472372"/>
    </source>
</evidence>
<proteinExistence type="predicted"/>
<feature type="compositionally biased region" description="Basic and acidic residues" evidence="1">
    <location>
        <begin position="635"/>
        <end position="649"/>
    </location>
</feature>
<feature type="compositionally biased region" description="Basic and acidic residues" evidence="1">
    <location>
        <begin position="497"/>
        <end position="507"/>
    </location>
</feature>
<feature type="region of interest" description="Disordered" evidence="1">
    <location>
        <begin position="1"/>
        <end position="43"/>
    </location>
</feature>
<dbReference type="AlphaFoldDB" id="A0A6S6WC13"/>
<feature type="region of interest" description="Disordered" evidence="1">
    <location>
        <begin position="343"/>
        <end position="382"/>
    </location>
</feature>
<feature type="compositionally biased region" description="Polar residues" evidence="1">
    <location>
        <begin position="27"/>
        <end position="37"/>
    </location>
</feature>
<protein>
    <submittedName>
        <fullName evidence="2">DUF1682 multi-domain protein</fullName>
    </submittedName>
</protein>
<feature type="compositionally biased region" description="Basic and acidic residues" evidence="1">
    <location>
        <begin position="517"/>
        <end position="542"/>
    </location>
</feature>
<reference evidence="2" key="1">
    <citation type="submission" date="2021-02" db="EMBL/GenBank/DDBJ databases">
        <authorList>
            <person name="Syme A R."/>
            <person name="Syme A R."/>
            <person name="Moolhuijzen P."/>
        </authorList>
    </citation>
    <scope>NUCLEOTIDE SEQUENCE</scope>
    <source>
        <strain evidence="2">W1-1</strain>
    </source>
</reference>
<feature type="region of interest" description="Disordered" evidence="1">
    <location>
        <begin position="497"/>
        <end position="565"/>
    </location>
</feature>
<dbReference type="EMBL" id="HG992985">
    <property type="protein sequence ID" value="CAE7208451.1"/>
    <property type="molecule type" value="Genomic_DNA"/>
</dbReference>
<organism evidence="2 3">
    <name type="scientific">Pyrenophora teres f. teres</name>
    <dbReference type="NCBI Taxonomy" id="97479"/>
    <lineage>
        <taxon>Eukaryota</taxon>
        <taxon>Fungi</taxon>
        <taxon>Dikarya</taxon>
        <taxon>Ascomycota</taxon>
        <taxon>Pezizomycotina</taxon>
        <taxon>Dothideomycetes</taxon>
        <taxon>Pleosporomycetidae</taxon>
        <taxon>Pleosporales</taxon>
        <taxon>Pleosporineae</taxon>
        <taxon>Pleosporaceae</taxon>
        <taxon>Pyrenophora</taxon>
    </lineage>
</organism>
<evidence type="ECO:0000256" key="1">
    <source>
        <dbReference type="SAM" id="MobiDB-lite"/>
    </source>
</evidence>
<feature type="compositionally biased region" description="Polar residues" evidence="1">
    <location>
        <begin position="147"/>
        <end position="156"/>
    </location>
</feature>
<feature type="region of interest" description="Disordered" evidence="1">
    <location>
        <begin position="144"/>
        <end position="181"/>
    </location>
</feature>
<feature type="region of interest" description="Disordered" evidence="1">
    <location>
        <begin position="625"/>
        <end position="649"/>
    </location>
</feature>
<evidence type="ECO:0000313" key="2">
    <source>
        <dbReference type="EMBL" id="CAE7208451.1"/>
    </source>
</evidence>